<dbReference type="SUPFAM" id="SSF51735">
    <property type="entry name" value="NAD(P)-binding Rossmann-fold domains"/>
    <property type="match status" value="1"/>
</dbReference>
<dbReference type="PANTHER" id="PTHR48079:SF6">
    <property type="entry name" value="NAD(P)-BINDING DOMAIN-CONTAINING PROTEIN-RELATED"/>
    <property type="match status" value="1"/>
</dbReference>
<dbReference type="Proteomes" id="UP001216253">
    <property type="component" value="Unassembled WGS sequence"/>
</dbReference>
<evidence type="ECO:0000256" key="1">
    <source>
        <dbReference type="SAM" id="Phobius"/>
    </source>
</evidence>
<keyword evidence="1" id="KW-0472">Membrane</keyword>
<evidence type="ECO:0000313" key="4">
    <source>
        <dbReference type="Proteomes" id="UP001216253"/>
    </source>
</evidence>
<dbReference type="RefSeq" id="WP_275229873.1">
    <property type="nucleotide sequence ID" value="NZ_JARESE010000063.1"/>
</dbReference>
<dbReference type="InterPro" id="IPR051783">
    <property type="entry name" value="NAD(P)-dependent_oxidoreduct"/>
</dbReference>
<feature type="domain" description="NAD(P)-binding" evidence="2">
    <location>
        <begin position="16"/>
        <end position="120"/>
    </location>
</feature>
<dbReference type="Gene3D" id="3.40.50.720">
    <property type="entry name" value="NAD(P)-binding Rossmann-like Domain"/>
    <property type="match status" value="1"/>
</dbReference>
<dbReference type="InterPro" id="IPR036291">
    <property type="entry name" value="NAD(P)-bd_dom_sf"/>
</dbReference>
<dbReference type="EMBL" id="JARESE010000063">
    <property type="protein sequence ID" value="MDE8653773.1"/>
    <property type="molecule type" value="Genomic_DNA"/>
</dbReference>
<evidence type="ECO:0000313" key="3">
    <source>
        <dbReference type="EMBL" id="MDE8653773.1"/>
    </source>
</evidence>
<keyword evidence="4" id="KW-1185">Reference proteome</keyword>
<comment type="caution">
    <text evidence="3">The sequence shown here is derived from an EMBL/GenBank/DDBJ whole genome shotgun (WGS) entry which is preliminary data.</text>
</comment>
<proteinExistence type="predicted"/>
<reference evidence="3 4" key="1">
    <citation type="submission" date="2023-03" db="EMBL/GenBank/DDBJ databases">
        <title>NovoSphingobium album sp. nov. isolated from polycyclic aromatic hydrocarbons- and heavy-metal polluted soil.</title>
        <authorList>
            <person name="Liu Z."/>
            <person name="Wang K."/>
        </authorList>
    </citation>
    <scope>NUCLEOTIDE SEQUENCE [LARGE SCALE GENOMIC DNA]</scope>
    <source>
        <strain evidence="3 4">H3SJ31-1</strain>
    </source>
</reference>
<organism evidence="3 4">
    <name type="scientific">Novosphingobium album</name>
    <name type="common">ex Liu et al. 2023</name>
    <dbReference type="NCBI Taxonomy" id="3031130"/>
    <lineage>
        <taxon>Bacteria</taxon>
        <taxon>Pseudomonadati</taxon>
        <taxon>Pseudomonadota</taxon>
        <taxon>Alphaproteobacteria</taxon>
        <taxon>Sphingomonadales</taxon>
        <taxon>Sphingomonadaceae</taxon>
        <taxon>Novosphingobium</taxon>
    </lineage>
</organism>
<protein>
    <submittedName>
        <fullName evidence="3">NAD(P)H-binding protein</fullName>
    </submittedName>
</protein>
<dbReference type="InterPro" id="IPR016040">
    <property type="entry name" value="NAD(P)-bd_dom"/>
</dbReference>
<keyword evidence="1" id="KW-0812">Transmembrane</keyword>
<gene>
    <name evidence="3" type="ORF">PYV00_18935</name>
</gene>
<name>A0ABT5WV69_9SPHN</name>
<dbReference type="Pfam" id="PF13460">
    <property type="entry name" value="NAD_binding_10"/>
    <property type="match status" value="1"/>
</dbReference>
<feature type="transmembrane region" description="Helical" evidence="1">
    <location>
        <begin position="12"/>
        <end position="34"/>
    </location>
</feature>
<accession>A0ABT5WV69</accession>
<dbReference type="PANTHER" id="PTHR48079">
    <property type="entry name" value="PROTEIN YEEZ"/>
    <property type="match status" value="1"/>
</dbReference>
<keyword evidence="1" id="KW-1133">Transmembrane helix</keyword>
<evidence type="ECO:0000259" key="2">
    <source>
        <dbReference type="Pfam" id="PF13460"/>
    </source>
</evidence>
<sequence length="336" mass="36725">MQTTAETTARRALVLGATGGIGGAVAQALALHGWQVRALVRDPGKARTMPGIEWIQGDAMVRAEVVEAAADTHAIVHAVNPPGYRNWEKLVLPMIDNTIAAARAAGGARIVLPGTIYNFDPAATPLIDERSAQRPRTRKGRIRVTLENRLLAASADAPVLIVRAGDFFGPDCRNSWFGQAMVKPGVPVRRIVNPGKGTGHGWAYLPDLAETIVCLLAMEDRLRPFERVQFEGIWDAGGTMMADAIRRVTHQPDLPEAAFPWWLMRLLAPFGGFPREVIEIEEYWRHPVRLDNTRLLALLDEEPRTPLDTAIAATLAGLGCLPSTRLRTPRLREAAA</sequence>